<dbReference type="AlphaFoldDB" id="A0AAF0P3E7"/>
<dbReference type="SUPFAM" id="SSF46689">
    <property type="entry name" value="Homeodomain-like"/>
    <property type="match status" value="1"/>
</dbReference>
<evidence type="ECO:0000313" key="8">
    <source>
        <dbReference type="Proteomes" id="UP000510844"/>
    </source>
</evidence>
<name>A0AAF0P3E7_9ACTN</name>
<dbReference type="InterPro" id="IPR009057">
    <property type="entry name" value="Homeodomain-like_sf"/>
</dbReference>
<keyword evidence="2 4" id="KW-0238">DNA-binding</keyword>
<sequence>MRAGEVDKKRLFELLWGAPAGPRRGPRPTLSPAAVARAGIAVADADGLDGLDGLTMQRVAESLGVTKMALYRYVPGRAELVALMLDEALGDPPPPPAGPATADVPATADPDAGPGAADIPAPAGGGWRAQLDDWTRRLVERFRRHPWAQAAAVGARLPGPNELSWVERVVAALAGTGLTATERLDVATLLVGHARNLAALPPDSGRDAAFAALVRGRETRFPALATALATPAVPSPIPPGRPTPPWTSASPASSTASRPCSTPAPPPPRLPAAPAAPGRS</sequence>
<dbReference type="Proteomes" id="UP000510844">
    <property type="component" value="Chromosome"/>
</dbReference>
<keyword evidence="8" id="KW-1185">Reference proteome</keyword>
<feature type="region of interest" description="Disordered" evidence="5">
    <location>
        <begin position="230"/>
        <end position="280"/>
    </location>
</feature>
<gene>
    <name evidence="7" type="ORF">H1D33_28130</name>
</gene>
<evidence type="ECO:0000313" key="7">
    <source>
        <dbReference type="EMBL" id="WMF04477.1"/>
    </source>
</evidence>
<dbReference type="GO" id="GO:0000976">
    <property type="term" value="F:transcription cis-regulatory region binding"/>
    <property type="evidence" value="ECO:0007669"/>
    <property type="project" value="TreeGrafter"/>
</dbReference>
<dbReference type="EMBL" id="CP059322">
    <property type="protein sequence ID" value="WMF04477.1"/>
    <property type="molecule type" value="Genomic_DNA"/>
</dbReference>
<organism evidence="7 8">
    <name type="scientific">Micromonospora robiginosa</name>
    <dbReference type="NCBI Taxonomy" id="2749844"/>
    <lineage>
        <taxon>Bacteria</taxon>
        <taxon>Bacillati</taxon>
        <taxon>Actinomycetota</taxon>
        <taxon>Actinomycetes</taxon>
        <taxon>Micromonosporales</taxon>
        <taxon>Micromonosporaceae</taxon>
        <taxon>Micromonospora</taxon>
    </lineage>
</organism>
<dbReference type="InterPro" id="IPR036271">
    <property type="entry name" value="Tet_transcr_reg_TetR-rel_C_sf"/>
</dbReference>
<feature type="compositionally biased region" description="Low complexity" evidence="5">
    <location>
        <begin position="99"/>
        <end position="122"/>
    </location>
</feature>
<evidence type="ECO:0000256" key="3">
    <source>
        <dbReference type="ARBA" id="ARBA00023163"/>
    </source>
</evidence>
<evidence type="ECO:0000256" key="4">
    <source>
        <dbReference type="PROSITE-ProRule" id="PRU00335"/>
    </source>
</evidence>
<feature type="compositionally biased region" description="Pro residues" evidence="5">
    <location>
        <begin position="262"/>
        <end position="271"/>
    </location>
</feature>
<dbReference type="PANTHER" id="PTHR30055">
    <property type="entry name" value="HTH-TYPE TRANSCRIPTIONAL REGULATOR RUTR"/>
    <property type="match status" value="1"/>
</dbReference>
<feature type="domain" description="HTH tetR-type" evidence="6">
    <location>
        <begin position="29"/>
        <end position="92"/>
    </location>
</feature>
<evidence type="ECO:0000256" key="1">
    <source>
        <dbReference type="ARBA" id="ARBA00023015"/>
    </source>
</evidence>
<dbReference type="Gene3D" id="1.10.10.60">
    <property type="entry name" value="Homeodomain-like"/>
    <property type="match status" value="1"/>
</dbReference>
<dbReference type="RefSeq" id="WP_307755339.1">
    <property type="nucleotide sequence ID" value="NZ_CP059322.2"/>
</dbReference>
<reference evidence="8" key="1">
    <citation type="submission" date="2020-07" db="EMBL/GenBank/DDBJ databases">
        <title>A new Micromonospora strain with potent antibiotic activity isolated from the microbiome of a mid-Atlantic deep-sea sponge.</title>
        <authorList>
            <person name="Back C.R."/>
            <person name="Stennett H.L."/>
            <person name="Williams S.E."/>
            <person name="Wang L."/>
            <person name="Ojeda Gomez J."/>
            <person name="Abdulle O.M."/>
            <person name="Duffy T."/>
            <person name="Hendry K.R."/>
            <person name="Powell D."/>
            <person name="Stach J.E."/>
            <person name="Essex-Lopresti A.E."/>
            <person name="Willis C.L."/>
            <person name="Curnow P."/>
            <person name="Race P.R."/>
        </authorList>
    </citation>
    <scope>NUCLEOTIDE SEQUENCE [LARGE SCALE GENOMIC DNA]</scope>
    <source>
        <strain evidence="8">28ISP2-46</strain>
    </source>
</reference>
<dbReference type="InterPro" id="IPR001647">
    <property type="entry name" value="HTH_TetR"/>
</dbReference>
<dbReference type="InterPro" id="IPR004111">
    <property type="entry name" value="Repressor_TetR_C"/>
</dbReference>
<evidence type="ECO:0000256" key="2">
    <source>
        <dbReference type="ARBA" id="ARBA00023125"/>
    </source>
</evidence>
<feature type="compositionally biased region" description="Low complexity" evidence="5">
    <location>
        <begin position="246"/>
        <end position="261"/>
    </location>
</feature>
<dbReference type="Pfam" id="PF02909">
    <property type="entry name" value="TetR_C_1"/>
    <property type="match status" value="1"/>
</dbReference>
<evidence type="ECO:0000259" key="6">
    <source>
        <dbReference type="PROSITE" id="PS50977"/>
    </source>
</evidence>
<dbReference type="SUPFAM" id="SSF48498">
    <property type="entry name" value="Tetracyclin repressor-like, C-terminal domain"/>
    <property type="match status" value="1"/>
</dbReference>
<dbReference type="KEGG" id="mfeu:H1D33_28130"/>
<evidence type="ECO:0000256" key="5">
    <source>
        <dbReference type="SAM" id="MobiDB-lite"/>
    </source>
</evidence>
<feature type="compositionally biased region" description="Pro residues" evidence="5">
    <location>
        <begin position="233"/>
        <end position="245"/>
    </location>
</feature>
<dbReference type="GO" id="GO:0003700">
    <property type="term" value="F:DNA-binding transcription factor activity"/>
    <property type="evidence" value="ECO:0007669"/>
    <property type="project" value="TreeGrafter"/>
</dbReference>
<reference evidence="7 8" key="2">
    <citation type="journal article" date="2021" name="Mar. Drugs">
        <title>A New Micromonospora Strain with Antibiotic Activity Isolated from the Microbiome of a Mid-Atlantic Deep-Sea Sponge.</title>
        <authorList>
            <person name="Back C.R."/>
            <person name="Stennett H.L."/>
            <person name="Williams S.E."/>
            <person name="Wang L."/>
            <person name="Ojeda Gomez J."/>
            <person name="Abdulle O.M."/>
            <person name="Duffy T."/>
            <person name="Neal C."/>
            <person name="Mantell J."/>
            <person name="Jepson M.A."/>
            <person name="Hendry K.R."/>
            <person name="Powell D."/>
            <person name="Stach J.E.M."/>
            <person name="Essex-Lopresti A.E."/>
            <person name="Willis C.L."/>
            <person name="Curnow P."/>
            <person name="Race P.R."/>
        </authorList>
    </citation>
    <scope>NUCLEOTIDE SEQUENCE [LARGE SCALE GENOMIC DNA]</scope>
    <source>
        <strain evidence="7 8">28ISP2-46</strain>
    </source>
</reference>
<dbReference type="InterPro" id="IPR050109">
    <property type="entry name" value="HTH-type_TetR-like_transc_reg"/>
</dbReference>
<accession>A0AAF0P3E7</accession>
<dbReference type="PROSITE" id="PS50977">
    <property type="entry name" value="HTH_TETR_2"/>
    <property type="match status" value="1"/>
</dbReference>
<dbReference type="GO" id="GO:0045892">
    <property type="term" value="P:negative regulation of DNA-templated transcription"/>
    <property type="evidence" value="ECO:0007669"/>
    <property type="project" value="InterPro"/>
</dbReference>
<dbReference type="PANTHER" id="PTHR30055:SF151">
    <property type="entry name" value="TRANSCRIPTIONAL REGULATORY PROTEIN"/>
    <property type="match status" value="1"/>
</dbReference>
<dbReference type="Pfam" id="PF00440">
    <property type="entry name" value="TetR_N"/>
    <property type="match status" value="1"/>
</dbReference>
<protein>
    <submittedName>
        <fullName evidence="7">TetR/AcrR family transcriptional regulator</fullName>
    </submittedName>
</protein>
<dbReference type="Gene3D" id="1.10.357.10">
    <property type="entry name" value="Tetracycline Repressor, domain 2"/>
    <property type="match status" value="1"/>
</dbReference>
<feature type="DNA-binding region" description="H-T-H motif" evidence="4">
    <location>
        <begin position="55"/>
        <end position="74"/>
    </location>
</feature>
<feature type="region of interest" description="Disordered" evidence="5">
    <location>
        <begin position="90"/>
        <end position="125"/>
    </location>
</feature>
<keyword evidence="1" id="KW-0805">Transcription regulation</keyword>
<proteinExistence type="predicted"/>
<keyword evidence="3" id="KW-0804">Transcription</keyword>